<dbReference type="InterPro" id="IPR002401">
    <property type="entry name" value="Cyt_P450_E_grp-I"/>
</dbReference>
<dbReference type="STRING" id="348802.A0A0D2CQ06"/>
<comment type="similarity">
    <text evidence="2 7">Belongs to the cytochrome P450 family.</text>
</comment>
<dbReference type="InterPro" id="IPR036396">
    <property type="entry name" value="Cyt_P450_sf"/>
</dbReference>
<keyword evidence="5 6" id="KW-0408">Iron</keyword>
<dbReference type="PRINTS" id="PR00463">
    <property type="entry name" value="EP450I"/>
</dbReference>
<dbReference type="GO" id="GO:0020037">
    <property type="term" value="F:heme binding"/>
    <property type="evidence" value="ECO:0007669"/>
    <property type="project" value="InterPro"/>
</dbReference>
<dbReference type="PROSITE" id="PS00086">
    <property type="entry name" value="CYTOCHROME_P450"/>
    <property type="match status" value="1"/>
</dbReference>
<evidence type="ECO:0000313" key="9">
    <source>
        <dbReference type="Proteomes" id="UP000054342"/>
    </source>
</evidence>
<dbReference type="OrthoDB" id="2789670at2759"/>
<keyword evidence="6 7" id="KW-0349">Heme</keyword>
<dbReference type="GeneID" id="25332582"/>
<keyword evidence="3 6" id="KW-0479">Metal-binding</keyword>
<dbReference type="PRINTS" id="PR00385">
    <property type="entry name" value="P450"/>
</dbReference>
<dbReference type="Gene3D" id="1.10.630.10">
    <property type="entry name" value="Cytochrome P450"/>
    <property type="match status" value="1"/>
</dbReference>
<evidence type="ECO:0000256" key="4">
    <source>
        <dbReference type="ARBA" id="ARBA00023002"/>
    </source>
</evidence>
<evidence type="ECO:0000313" key="8">
    <source>
        <dbReference type="EMBL" id="KIW52012.1"/>
    </source>
</evidence>
<dbReference type="SUPFAM" id="SSF48264">
    <property type="entry name" value="Cytochrome P450"/>
    <property type="match status" value="1"/>
</dbReference>
<name>A0A0D2CQ06_9EURO</name>
<organism evidence="8 9">
    <name type="scientific">Exophiala xenobiotica</name>
    <dbReference type="NCBI Taxonomy" id="348802"/>
    <lineage>
        <taxon>Eukaryota</taxon>
        <taxon>Fungi</taxon>
        <taxon>Dikarya</taxon>
        <taxon>Ascomycota</taxon>
        <taxon>Pezizomycotina</taxon>
        <taxon>Eurotiomycetes</taxon>
        <taxon>Chaetothyriomycetidae</taxon>
        <taxon>Chaetothyriales</taxon>
        <taxon>Herpotrichiellaceae</taxon>
        <taxon>Exophiala</taxon>
    </lineage>
</organism>
<accession>A0A0D2CQ06</accession>
<evidence type="ECO:0000256" key="6">
    <source>
        <dbReference type="PIRSR" id="PIRSR602401-1"/>
    </source>
</evidence>
<dbReference type="GO" id="GO:0016705">
    <property type="term" value="F:oxidoreductase activity, acting on paired donors, with incorporation or reduction of molecular oxygen"/>
    <property type="evidence" value="ECO:0007669"/>
    <property type="project" value="InterPro"/>
</dbReference>
<dbReference type="RefSeq" id="XP_013312596.1">
    <property type="nucleotide sequence ID" value="XM_013457142.1"/>
</dbReference>
<keyword evidence="7" id="KW-0503">Monooxygenase</keyword>
<evidence type="ECO:0000256" key="3">
    <source>
        <dbReference type="ARBA" id="ARBA00022723"/>
    </source>
</evidence>
<evidence type="ECO:0000256" key="7">
    <source>
        <dbReference type="RuleBase" id="RU000461"/>
    </source>
</evidence>
<feature type="binding site" description="axial binding residue" evidence="6">
    <location>
        <position position="467"/>
    </location>
    <ligand>
        <name>heme</name>
        <dbReference type="ChEBI" id="CHEBI:30413"/>
    </ligand>
    <ligandPart>
        <name>Fe</name>
        <dbReference type="ChEBI" id="CHEBI:18248"/>
    </ligandPart>
</feature>
<dbReference type="Proteomes" id="UP000054342">
    <property type="component" value="Unassembled WGS sequence"/>
</dbReference>
<dbReference type="PANTHER" id="PTHR24305">
    <property type="entry name" value="CYTOCHROME P450"/>
    <property type="match status" value="1"/>
</dbReference>
<proteinExistence type="inferred from homology"/>
<evidence type="ECO:0008006" key="10">
    <source>
        <dbReference type="Google" id="ProtNLM"/>
    </source>
</evidence>
<dbReference type="PANTHER" id="PTHR24305:SF166">
    <property type="entry name" value="CYTOCHROME P450 12A4, MITOCHONDRIAL-RELATED"/>
    <property type="match status" value="1"/>
</dbReference>
<evidence type="ECO:0000256" key="5">
    <source>
        <dbReference type="ARBA" id="ARBA00023004"/>
    </source>
</evidence>
<comment type="cofactor">
    <cofactor evidence="1 6">
        <name>heme</name>
        <dbReference type="ChEBI" id="CHEBI:30413"/>
    </cofactor>
</comment>
<keyword evidence="9" id="KW-1185">Reference proteome</keyword>
<protein>
    <recommendedName>
        <fullName evidence="10">Cytochrome P450</fullName>
    </recommendedName>
</protein>
<dbReference type="InterPro" id="IPR001128">
    <property type="entry name" value="Cyt_P450"/>
</dbReference>
<keyword evidence="4 7" id="KW-0560">Oxidoreductase</keyword>
<reference evidence="8 9" key="1">
    <citation type="submission" date="2015-01" db="EMBL/GenBank/DDBJ databases">
        <title>The Genome Sequence of Exophiala xenobiotica CBS118157.</title>
        <authorList>
            <consortium name="The Broad Institute Genomics Platform"/>
            <person name="Cuomo C."/>
            <person name="de Hoog S."/>
            <person name="Gorbushina A."/>
            <person name="Stielow B."/>
            <person name="Teixiera M."/>
            <person name="Abouelleil A."/>
            <person name="Chapman S.B."/>
            <person name="Priest M."/>
            <person name="Young S.K."/>
            <person name="Wortman J."/>
            <person name="Nusbaum C."/>
            <person name="Birren B."/>
        </authorList>
    </citation>
    <scope>NUCLEOTIDE SEQUENCE [LARGE SCALE GENOMIC DNA]</scope>
    <source>
        <strain evidence="8 9">CBS 118157</strain>
    </source>
</reference>
<dbReference type="InterPro" id="IPR050121">
    <property type="entry name" value="Cytochrome_P450_monoxygenase"/>
</dbReference>
<dbReference type="GO" id="GO:0005506">
    <property type="term" value="F:iron ion binding"/>
    <property type="evidence" value="ECO:0007669"/>
    <property type="project" value="InterPro"/>
</dbReference>
<evidence type="ECO:0000256" key="1">
    <source>
        <dbReference type="ARBA" id="ARBA00001971"/>
    </source>
</evidence>
<dbReference type="InterPro" id="IPR017972">
    <property type="entry name" value="Cyt_P450_CS"/>
</dbReference>
<dbReference type="Pfam" id="PF00067">
    <property type="entry name" value="p450"/>
    <property type="match status" value="1"/>
</dbReference>
<evidence type="ECO:0000256" key="2">
    <source>
        <dbReference type="ARBA" id="ARBA00010617"/>
    </source>
</evidence>
<dbReference type="EMBL" id="KN847322">
    <property type="protein sequence ID" value="KIW52012.1"/>
    <property type="molecule type" value="Genomic_DNA"/>
</dbReference>
<dbReference type="AlphaFoldDB" id="A0A0D2CQ06"/>
<sequence length="519" mass="58663">MMYLPAIVSVVALAWLCLYPVIRYHLDPKKLKTFPAPSVAAYTPLWGMYYTWKGNQWKMIEKAHAKLGSAVRIAPNHISFTDPAAYKDIYGFGNNILKDDFYAHIGAGNPSMAQTTDKAAHSTKRRYLAHVFSAKEVVAMEPRVMELVHKLCEKLRIKADGCKVGPDDEYETVKGVVDIQPWLNMLTYDAITSMFFTNSYGFLDRGNDLCPSLDDSGKVDMVHGMDTFHSASGFNTMLAPLPLPLYRLGRKLLAYSHGCRAGSWFLGMSRYQVTHRLENEPSQPDLFSRFPSKPTEKKPIPMPVSEMIAECATMLDAGNDTTQTSLTMCIYHLAKYPQVQKKLFRELSKEIRPEYATTRVLPSQIVQNVPYLRAVLDENWRCRPPVTRGLPRRTVAGGATIAGHFIPEGTTISAPTYNLHHNHELFRQADEFIPERWIATESFGADEMERQNLKDFVIPFSLGPRACIGRNLAYMEISITIAALVLNFEFELADEHQEIETIERFNCNPAGLILKISPR</sequence>
<dbReference type="GO" id="GO:0004497">
    <property type="term" value="F:monooxygenase activity"/>
    <property type="evidence" value="ECO:0007669"/>
    <property type="project" value="UniProtKB-KW"/>
</dbReference>
<gene>
    <name evidence="8" type="ORF">PV05_10674</name>
</gene>
<dbReference type="HOGENOM" id="CLU_001570_14_0_1"/>